<dbReference type="Gene3D" id="3.50.50.60">
    <property type="entry name" value="FAD/NAD(P)-binding domain"/>
    <property type="match status" value="1"/>
</dbReference>
<evidence type="ECO:0000259" key="1">
    <source>
        <dbReference type="Pfam" id="PF01494"/>
    </source>
</evidence>
<dbReference type="Proteomes" id="UP000265581">
    <property type="component" value="Unassembled WGS sequence"/>
</dbReference>
<dbReference type="AlphaFoldDB" id="A0A371PAZ0"/>
<sequence>MDVVISGASVAGLTTAHLLASAGHAVTVVERAQAPRQGGVAVDVRGAAVDVARRMGLLDAIASARVTYEDRFDFVDPDGRVQATIRPNIDLYDSPDDIEISRDALSDILRGSVPDAVRFVYGSWIEHVTESAAGVSVELHGRGTVRADLVVGADGMHSRVRQLVFGPEEQYLHHLGLYVAVLRRTSQGSGVHGSEVFNVPGRMLMLRGDGADCSALLGFRSERIDYDYRDVDQHKSMVADAFRDVTGWKVPAVLGEVDRSDDLYFDSVSQIRMTSRVSGRAVLVGDAGYCASFFSGMGTSLAMVGAATLADVLDECDDVPSALRMYDARIAPVVEAAQDLAGDGAAILFPATPEAIAARNADLAVTASS</sequence>
<dbReference type="InterPro" id="IPR002938">
    <property type="entry name" value="FAD-bd"/>
</dbReference>
<dbReference type="GO" id="GO:0004497">
    <property type="term" value="F:monooxygenase activity"/>
    <property type="evidence" value="ECO:0007669"/>
    <property type="project" value="UniProtKB-KW"/>
</dbReference>
<dbReference type="PANTHER" id="PTHR46865:SF2">
    <property type="entry name" value="MONOOXYGENASE"/>
    <property type="match status" value="1"/>
</dbReference>
<dbReference type="SUPFAM" id="SSF51905">
    <property type="entry name" value="FAD/NAD(P)-binding domain"/>
    <property type="match status" value="1"/>
</dbReference>
<comment type="caution">
    <text evidence="2">The sequence shown here is derived from an EMBL/GenBank/DDBJ whole genome shotgun (WGS) entry which is preliminary data.</text>
</comment>
<organism evidence="2 3">
    <name type="scientific">Aeromicrobium endophyticum</name>
    <dbReference type="NCBI Taxonomy" id="2292704"/>
    <lineage>
        <taxon>Bacteria</taxon>
        <taxon>Bacillati</taxon>
        <taxon>Actinomycetota</taxon>
        <taxon>Actinomycetes</taxon>
        <taxon>Propionibacteriales</taxon>
        <taxon>Nocardioidaceae</taxon>
        <taxon>Aeromicrobium</taxon>
    </lineage>
</organism>
<protein>
    <submittedName>
        <fullName evidence="2">Monooxygenase</fullName>
    </submittedName>
</protein>
<dbReference type="InterPro" id="IPR036188">
    <property type="entry name" value="FAD/NAD-bd_sf"/>
</dbReference>
<name>A0A371PAZ0_9ACTN</name>
<dbReference type="RefSeq" id="WP_119703191.1">
    <property type="nucleotide sequence ID" value="NZ_JBHSOI010000001.1"/>
</dbReference>
<keyword evidence="2" id="KW-0503">Monooxygenase</keyword>
<dbReference type="Gene3D" id="3.30.9.10">
    <property type="entry name" value="D-Amino Acid Oxidase, subunit A, domain 2"/>
    <property type="match status" value="1"/>
</dbReference>
<feature type="domain" description="FAD-binding" evidence="1">
    <location>
        <begin position="2"/>
        <end position="339"/>
    </location>
</feature>
<dbReference type="PRINTS" id="PR00420">
    <property type="entry name" value="RNGMNOXGNASE"/>
</dbReference>
<dbReference type="OrthoDB" id="3212532at2"/>
<keyword evidence="2" id="KW-0560">Oxidoreductase</keyword>
<evidence type="ECO:0000313" key="2">
    <source>
        <dbReference type="EMBL" id="REK73077.1"/>
    </source>
</evidence>
<accession>A0A371PAZ0</accession>
<dbReference type="EMBL" id="QUBR01000001">
    <property type="protein sequence ID" value="REK73077.1"/>
    <property type="molecule type" value="Genomic_DNA"/>
</dbReference>
<dbReference type="InterPro" id="IPR051704">
    <property type="entry name" value="FAD_aromatic-hydroxylase"/>
</dbReference>
<keyword evidence="3" id="KW-1185">Reference proteome</keyword>
<proteinExistence type="predicted"/>
<evidence type="ECO:0000313" key="3">
    <source>
        <dbReference type="Proteomes" id="UP000265581"/>
    </source>
</evidence>
<dbReference type="PANTHER" id="PTHR46865">
    <property type="entry name" value="OXIDOREDUCTASE-RELATED"/>
    <property type="match status" value="1"/>
</dbReference>
<gene>
    <name evidence="2" type="ORF">DX116_05700</name>
</gene>
<dbReference type="Pfam" id="PF01494">
    <property type="entry name" value="FAD_binding_3"/>
    <property type="match status" value="1"/>
</dbReference>
<reference evidence="2 3" key="1">
    <citation type="submission" date="2018-08" db="EMBL/GenBank/DDBJ databases">
        <title>Aeromicrobium sp. M2KJ-4, whole genome shotgun sequence.</title>
        <authorList>
            <person name="Tuo L."/>
        </authorList>
    </citation>
    <scope>NUCLEOTIDE SEQUENCE [LARGE SCALE GENOMIC DNA]</scope>
    <source>
        <strain evidence="2 3">M2KJ-4</strain>
    </source>
</reference>
<dbReference type="GO" id="GO:0071949">
    <property type="term" value="F:FAD binding"/>
    <property type="evidence" value="ECO:0007669"/>
    <property type="project" value="InterPro"/>
</dbReference>